<dbReference type="SUPFAM" id="SSF51161">
    <property type="entry name" value="Trimeric LpxA-like enzymes"/>
    <property type="match status" value="1"/>
</dbReference>
<comment type="similarity">
    <text evidence="1">Belongs to the transferase hexapeptide repeat family.</text>
</comment>
<evidence type="ECO:0000256" key="2">
    <source>
        <dbReference type="ARBA" id="ARBA00022679"/>
    </source>
</evidence>
<evidence type="ECO:0000313" key="5">
    <source>
        <dbReference type="EMBL" id="MEL1244661.1"/>
    </source>
</evidence>
<dbReference type="EC" id="2.3.1.-" evidence="5"/>
<dbReference type="InterPro" id="IPR001451">
    <property type="entry name" value="Hexapep"/>
</dbReference>
<dbReference type="GO" id="GO:0016746">
    <property type="term" value="F:acyltransferase activity"/>
    <property type="evidence" value="ECO:0007669"/>
    <property type="project" value="UniProtKB-KW"/>
</dbReference>
<accession>A0ABU9HXF0</accession>
<protein>
    <submittedName>
        <fullName evidence="5">Acyltransferase</fullName>
        <ecNumber evidence="5">2.3.1.-</ecNumber>
    </submittedName>
</protein>
<keyword evidence="6" id="KW-1185">Reference proteome</keyword>
<evidence type="ECO:0000256" key="4">
    <source>
        <dbReference type="ARBA" id="ARBA00023315"/>
    </source>
</evidence>
<proteinExistence type="inferred from homology"/>
<evidence type="ECO:0000313" key="6">
    <source>
        <dbReference type="Proteomes" id="UP001464555"/>
    </source>
</evidence>
<dbReference type="InterPro" id="IPR051159">
    <property type="entry name" value="Hexapeptide_acetyltransf"/>
</dbReference>
<dbReference type="EMBL" id="JBBYHR010000005">
    <property type="protein sequence ID" value="MEL1244661.1"/>
    <property type="molecule type" value="Genomic_DNA"/>
</dbReference>
<dbReference type="InterPro" id="IPR011004">
    <property type="entry name" value="Trimer_LpxA-like_sf"/>
</dbReference>
<evidence type="ECO:0000256" key="1">
    <source>
        <dbReference type="ARBA" id="ARBA00007274"/>
    </source>
</evidence>
<sequence length="188" mass="20914">MKKQFILWCQSVLKRLLGLDEQHVIKKLKEKGLTVGDNFIMQQGCIIDGSHCFHITIGNDVCLAPNVHILAHDASTWWFLEHTRIMNTTIGNRVFIGTGSIIMPGVTLGNDVIIGAGSVVTKDVPDNCIYAGNPARFLSSTNEYITREKAKMNSENTFDEKFYIDRASSADLALIKKMAAKHGTAYLR</sequence>
<keyword evidence="3" id="KW-0677">Repeat</keyword>
<keyword evidence="4 5" id="KW-0012">Acyltransferase</keyword>
<reference evidence="5 6" key="1">
    <citation type="submission" date="2024-04" db="EMBL/GenBank/DDBJ databases">
        <title>Flavobacterium sp. DGU11 16S ribosomal RNA gene Genome sequencing and assembly.</title>
        <authorList>
            <person name="Park S."/>
        </authorList>
    </citation>
    <scope>NUCLEOTIDE SEQUENCE [LARGE SCALE GENOMIC DNA]</scope>
    <source>
        <strain evidence="5 6">DGU11</strain>
    </source>
</reference>
<dbReference type="Gene3D" id="2.160.10.10">
    <property type="entry name" value="Hexapeptide repeat proteins"/>
    <property type="match status" value="1"/>
</dbReference>
<dbReference type="PANTHER" id="PTHR23416">
    <property type="entry name" value="SIALIC ACID SYNTHASE-RELATED"/>
    <property type="match status" value="1"/>
</dbReference>
<comment type="caution">
    <text evidence="5">The sequence shown here is derived from an EMBL/GenBank/DDBJ whole genome shotgun (WGS) entry which is preliminary data.</text>
</comment>
<dbReference type="PANTHER" id="PTHR23416:SF23">
    <property type="entry name" value="ACETYLTRANSFERASE C18B11.09C-RELATED"/>
    <property type="match status" value="1"/>
</dbReference>
<dbReference type="CDD" id="cd04647">
    <property type="entry name" value="LbH_MAT_like"/>
    <property type="match status" value="1"/>
</dbReference>
<dbReference type="PROSITE" id="PS00101">
    <property type="entry name" value="HEXAPEP_TRANSFERASES"/>
    <property type="match status" value="1"/>
</dbReference>
<evidence type="ECO:0000256" key="3">
    <source>
        <dbReference type="ARBA" id="ARBA00022737"/>
    </source>
</evidence>
<dbReference type="Proteomes" id="UP001464555">
    <property type="component" value="Unassembled WGS sequence"/>
</dbReference>
<dbReference type="RefSeq" id="WP_341696978.1">
    <property type="nucleotide sequence ID" value="NZ_JBBYHR010000005.1"/>
</dbReference>
<dbReference type="Pfam" id="PF00132">
    <property type="entry name" value="Hexapep"/>
    <property type="match status" value="1"/>
</dbReference>
<dbReference type="InterPro" id="IPR018357">
    <property type="entry name" value="Hexapep_transf_CS"/>
</dbReference>
<name>A0ABU9HXF0_9FLAO</name>
<keyword evidence="2 5" id="KW-0808">Transferase</keyword>
<organism evidence="5 6">
    <name type="scientific">Flavobacterium arundinis</name>
    <dbReference type="NCBI Taxonomy" id="3139143"/>
    <lineage>
        <taxon>Bacteria</taxon>
        <taxon>Pseudomonadati</taxon>
        <taxon>Bacteroidota</taxon>
        <taxon>Flavobacteriia</taxon>
        <taxon>Flavobacteriales</taxon>
        <taxon>Flavobacteriaceae</taxon>
        <taxon>Flavobacterium</taxon>
    </lineage>
</organism>
<gene>
    <name evidence="5" type="ORF">AAEO56_10345</name>
</gene>